<dbReference type="AlphaFoldDB" id="A0A4R6ZL18"/>
<keyword evidence="5" id="KW-1185">Reference proteome</keyword>
<evidence type="ECO:0000313" key="5">
    <source>
        <dbReference type="Proteomes" id="UP000295558"/>
    </source>
</evidence>
<dbReference type="EMBL" id="SNZK01000005">
    <property type="protein sequence ID" value="TDR53083.1"/>
    <property type="molecule type" value="Genomic_DNA"/>
</dbReference>
<evidence type="ECO:0000256" key="1">
    <source>
        <dbReference type="ARBA" id="ARBA00022737"/>
    </source>
</evidence>
<feature type="non-terminal residue" evidence="4">
    <location>
        <position position="1"/>
    </location>
</feature>
<dbReference type="RefSeq" id="WP_166666105.1">
    <property type="nucleotide sequence ID" value="NZ_SNZK01000005.1"/>
</dbReference>
<evidence type="ECO:0000313" key="4">
    <source>
        <dbReference type="EMBL" id="TDR53083.1"/>
    </source>
</evidence>
<keyword evidence="1" id="KW-0677">Repeat</keyword>
<comment type="caution">
    <text evidence="4">The sequence shown here is derived from an EMBL/GenBank/DDBJ whole genome shotgun (WGS) entry which is preliminary data.</text>
</comment>
<gene>
    <name evidence="4" type="ORF">DFP96_1051</name>
</gene>
<protein>
    <submittedName>
        <fullName evidence="4">LPXTG-motif cell wall-anchored protein</fullName>
    </submittedName>
</protein>
<reference evidence="4 5" key="1">
    <citation type="submission" date="2019-03" db="EMBL/GenBank/DDBJ databases">
        <title>Genomic Encyclopedia of Type Strains, Phase III (KMG-III): the genomes of soil and plant-associated and newly described type strains.</title>
        <authorList>
            <person name="Whitman W."/>
        </authorList>
    </citation>
    <scope>NUCLEOTIDE SEQUENCE [LARGE SCALE GENOMIC DNA]</scope>
    <source>
        <strain evidence="4 5">CECT 7972</strain>
    </source>
</reference>
<organism evidence="4 5">
    <name type="scientific">Listeria rocourtiae</name>
    <dbReference type="NCBI Taxonomy" id="647910"/>
    <lineage>
        <taxon>Bacteria</taxon>
        <taxon>Bacillati</taxon>
        <taxon>Bacillota</taxon>
        <taxon>Bacilli</taxon>
        <taxon>Bacillales</taxon>
        <taxon>Listeriaceae</taxon>
        <taxon>Listeria</taxon>
    </lineage>
</organism>
<feature type="domain" description="MucBP" evidence="3">
    <location>
        <begin position="23"/>
        <end position="53"/>
    </location>
</feature>
<keyword evidence="2" id="KW-1133">Transmembrane helix</keyword>
<keyword evidence="2" id="KW-0472">Membrane</keyword>
<dbReference type="Pfam" id="PF06458">
    <property type="entry name" value="MucBP"/>
    <property type="match status" value="1"/>
</dbReference>
<proteinExistence type="predicted"/>
<dbReference type="InterPro" id="IPR009459">
    <property type="entry name" value="MucBP_dom"/>
</dbReference>
<accession>A0A4R6ZL18</accession>
<evidence type="ECO:0000259" key="3">
    <source>
        <dbReference type="Pfam" id="PF06458"/>
    </source>
</evidence>
<dbReference type="Proteomes" id="UP000295558">
    <property type="component" value="Unassembled WGS sequence"/>
</dbReference>
<sequence>TGYLTNEPQMVTFVYEAQIGGAITVQPTDNLGNVLAPEEKLTGNYHAPYKTEAVMLPIPPKGEPVQLAVSATSAGPSASTLPAAGDTGVTPFLLGGGLLLSGWWLWRRQR</sequence>
<evidence type="ECO:0000256" key="2">
    <source>
        <dbReference type="SAM" id="Phobius"/>
    </source>
</evidence>
<feature type="transmembrane region" description="Helical" evidence="2">
    <location>
        <begin position="89"/>
        <end position="106"/>
    </location>
</feature>
<dbReference type="NCBIfam" id="TIGR01167">
    <property type="entry name" value="LPXTG_anchor"/>
    <property type="match status" value="1"/>
</dbReference>
<name>A0A4R6ZL18_9LIST</name>
<keyword evidence="2" id="KW-0812">Transmembrane</keyword>
<dbReference type="STRING" id="1265846.PROCOU_16318"/>